<organism evidence="1 2">
    <name type="scientific">Smittium mucronatum</name>
    <dbReference type="NCBI Taxonomy" id="133383"/>
    <lineage>
        <taxon>Eukaryota</taxon>
        <taxon>Fungi</taxon>
        <taxon>Fungi incertae sedis</taxon>
        <taxon>Zoopagomycota</taxon>
        <taxon>Kickxellomycotina</taxon>
        <taxon>Harpellomycetes</taxon>
        <taxon>Harpellales</taxon>
        <taxon>Legeriomycetaceae</taxon>
        <taxon>Smittium</taxon>
    </lineage>
</organism>
<name>A0A1R0GUB8_9FUNG</name>
<reference evidence="1 2" key="1">
    <citation type="journal article" date="2016" name="Mol. Biol. Evol.">
        <title>Genome-Wide Survey of Gut Fungi (Harpellales) Reveals the First Horizontally Transferred Ubiquitin Gene from a Mosquito Host.</title>
        <authorList>
            <person name="Wang Y."/>
            <person name="White M.M."/>
            <person name="Kvist S."/>
            <person name="Moncalvo J.M."/>
        </authorList>
    </citation>
    <scope>NUCLEOTIDE SEQUENCE [LARGE SCALE GENOMIC DNA]</scope>
    <source>
        <strain evidence="1 2">ALG-7-W6</strain>
    </source>
</reference>
<evidence type="ECO:0000313" key="2">
    <source>
        <dbReference type="Proteomes" id="UP000187455"/>
    </source>
</evidence>
<protein>
    <submittedName>
        <fullName evidence="1">Uncharacterized protein</fullName>
    </submittedName>
</protein>
<dbReference type="AlphaFoldDB" id="A0A1R0GUB8"/>
<evidence type="ECO:0000313" key="1">
    <source>
        <dbReference type="EMBL" id="OLY80496.1"/>
    </source>
</evidence>
<dbReference type="Proteomes" id="UP000187455">
    <property type="component" value="Unassembled WGS sequence"/>
</dbReference>
<proteinExistence type="predicted"/>
<accession>A0A1R0GUB8</accession>
<keyword evidence="2" id="KW-1185">Reference proteome</keyword>
<dbReference type="STRING" id="133383.A0A1R0GUB8"/>
<dbReference type="EMBL" id="LSSL01003427">
    <property type="protein sequence ID" value="OLY80496.1"/>
    <property type="molecule type" value="Genomic_DNA"/>
</dbReference>
<gene>
    <name evidence="1" type="ORF">AYI68_g5407</name>
</gene>
<sequence>MQHRFNVRNCATTYQIGDSVLLKQLTVNGLYHSLGLSSAYIGPYQVISKFFRVSYLIEYIDEDGYSTRTTAQINILNPFHRRCTAETFLMKEEDKVTL</sequence>
<comment type="caution">
    <text evidence="1">The sequence shown here is derived from an EMBL/GenBank/DDBJ whole genome shotgun (WGS) entry which is preliminary data.</text>
</comment>
<dbReference type="OrthoDB" id="5570771at2759"/>